<dbReference type="EMBL" id="JBHRUH010000010">
    <property type="protein sequence ID" value="MFC3291316.1"/>
    <property type="molecule type" value="Genomic_DNA"/>
</dbReference>
<keyword evidence="2" id="KW-1185">Reference proteome</keyword>
<reference evidence="2" key="1">
    <citation type="journal article" date="2019" name="Int. J. Syst. Evol. Microbiol.">
        <title>The Global Catalogue of Microorganisms (GCM) 10K type strain sequencing project: providing services to taxonomists for standard genome sequencing and annotation.</title>
        <authorList>
            <consortium name="The Broad Institute Genomics Platform"/>
            <consortium name="The Broad Institute Genome Sequencing Center for Infectious Disease"/>
            <person name="Wu L."/>
            <person name="Ma J."/>
        </authorList>
    </citation>
    <scope>NUCLEOTIDE SEQUENCE [LARGE SCALE GENOMIC DNA]</scope>
    <source>
        <strain evidence="2">KCTC 12847</strain>
    </source>
</reference>
<organism evidence="1 2">
    <name type="scientific">Modicisalibacter luteus</name>
    <dbReference type="NCBI Taxonomy" id="453962"/>
    <lineage>
        <taxon>Bacteria</taxon>
        <taxon>Pseudomonadati</taxon>
        <taxon>Pseudomonadota</taxon>
        <taxon>Gammaproteobacteria</taxon>
        <taxon>Oceanospirillales</taxon>
        <taxon>Halomonadaceae</taxon>
        <taxon>Modicisalibacter</taxon>
    </lineage>
</organism>
<protein>
    <submittedName>
        <fullName evidence="1">DUF2267 domain-containing protein</fullName>
    </submittedName>
</protein>
<dbReference type="InterPro" id="IPR018727">
    <property type="entry name" value="DUF2267"/>
</dbReference>
<dbReference type="Proteomes" id="UP001595640">
    <property type="component" value="Unassembled WGS sequence"/>
</dbReference>
<name>A0ABV7LXG8_9GAMM</name>
<comment type="caution">
    <text evidence="1">The sequence shown here is derived from an EMBL/GenBank/DDBJ whole genome shotgun (WGS) entry which is preliminary data.</text>
</comment>
<sequence length="140" mass="16145">MSDTGLQVFDRTLHTTHIWLDEIMEDTQVSRQTAWHELGAVLRCLRDRLPLPLAVNLGAQLPLLIRGSYYERWQPSDQPDRIRTREEFLQQIDDELAKTSQETDTTDAVRAVFATLSTHVDPGQIDKVKEVLPKPIRALW</sequence>
<dbReference type="Pfam" id="PF10025">
    <property type="entry name" value="DUF2267"/>
    <property type="match status" value="1"/>
</dbReference>
<dbReference type="InterPro" id="IPR038282">
    <property type="entry name" value="DUF2267_sf"/>
</dbReference>
<evidence type="ECO:0000313" key="2">
    <source>
        <dbReference type="Proteomes" id="UP001595640"/>
    </source>
</evidence>
<dbReference type="Gene3D" id="1.10.490.110">
    <property type="entry name" value="Uncharacterized conserved protein DUF2267"/>
    <property type="match status" value="1"/>
</dbReference>
<accession>A0ABV7LXG8</accession>
<evidence type="ECO:0000313" key="1">
    <source>
        <dbReference type="EMBL" id="MFC3291316.1"/>
    </source>
</evidence>
<dbReference type="RefSeq" id="WP_019016700.1">
    <property type="nucleotide sequence ID" value="NZ_BMXD01000007.1"/>
</dbReference>
<proteinExistence type="predicted"/>
<gene>
    <name evidence="1" type="ORF">ACFOEI_04480</name>
</gene>